<dbReference type="EMBL" id="LR797174">
    <property type="protein sequence ID" value="CAB4190939.1"/>
    <property type="molecule type" value="Genomic_DNA"/>
</dbReference>
<evidence type="ECO:0000313" key="2">
    <source>
        <dbReference type="EMBL" id="CAB4190939.1"/>
    </source>
</evidence>
<protein>
    <submittedName>
        <fullName evidence="2">Uncharacterized protein</fullName>
    </submittedName>
</protein>
<evidence type="ECO:0000313" key="1">
    <source>
        <dbReference type="EMBL" id="CAB4134973.1"/>
    </source>
</evidence>
<gene>
    <name evidence="2" type="ORF">UFOVP1226_5</name>
    <name evidence="1" type="ORF">UFOVP278_37</name>
</gene>
<proteinExistence type="predicted"/>
<reference evidence="2" key="1">
    <citation type="submission" date="2020-05" db="EMBL/GenBank/DDBJ databases">
        <authorList>
            <person name="Chiriac C."/>
            <person name="Salcher M."/>
            <person name="Ghai R."/>
            <person name="Kavagutti S V."/>
        </authorList>
    </citation>
    <scope>NUCLEOTIDE SEQUENCE</scope>
</reference>
<accession>A0A6J5R210</accession>
<dbReference type="EMBL" id="LR796291">
    <property type="protein sequence ID" value="CAB4134973.1"/>
    <property type="molecule type" value="Genomic_DNA"/>
</dbReference>
<organism evidence="2">
    <name type="scientific">uncultured Caudovirales phage</name>
    <dbReference type="NCBI Taxonomy" id="2100421"/>
    <lineage>
        <taxon>Viruses</taxon>
        <taxon>Duplodnaviria</taxon>
        <taxon>Heunggongvirae</taxon>
        <taxon>Uroviricota</taxon>
        <taxon>Caudoviricetes</taxon>
        <taxon>Peduoviridae</taxon>
        <taxon>Maltschvirus</taxon>
        <taxon>Maltschvirus maltsch</taxon>
    </lineage>
</organism>
<name>A0A6J5R210_9CAUD</name>
<sequence length="55" mass="5746">MTTYKIVSDNCTLGKVGATVIESELDGLNLQALLDGGHLEAVGVKAKSQTQLEGE</sequence>